<evidence type="ECO:0000259" key="11">
    <source>
        <dbReference type="PROSITE" id="PS50112"/>
    </source>
</evidence>
<keyword evidence="6" id="KW-0902">Two-component regulatory system</keyword>
<dbReference type="SUPFAM" id="SSF52172">
    <property type="entry name" value="CheY-like"/>
    <property type="match status" value="1"/>
</dbReference>
<proteinExistence type="predicted"/>
<feature type="transmembrane region" description="Helical" evidence="8">
    <location>
        <begin position="20"/>
        <end position="44"/>
    </location>
</feature>
<dbReference type="Proteomes" id="UP000477911">
    <property type="component" value="Unassembled WGS sequence"/>
</dbReference>
<dbReference type="CDD" id="cd17546">
    <property type="entry name" value="REC_hyHK_CKI1_RcsC-like"/>
    <property type="match status" value="1"/>
</dbReference>
<dbReference type="InterPro" id="IPR036097">
    <property type="entry name" value="HisK_dim/P_sf"/>
</dbReference>
<organism evidence="12 13">
    <name type="scientific">Pseudooceanicola albus</name>
    <dbReference type="NCBI Taxonomy" id="2692189"/>
    <lineage>
        <taxon>Bacteria</taxon>
        <taxon>Pseudomonadati</taxon>
        <taxon>Pseudomonadota</taxon>
        <taxon>Alphaproteobacteria</taxon>
        <taxon>Rhodobacterales</taxon>
        <taxon>Paracoccaceae</taxon>
        <taxon>Pseudooceanicola</taxon>
    </lineage>
</organism>
<dbReference type="Gene3D" id="1.10.287.130">
    <property type="match status" value="1"/>
</dbReference>
<dbReference type="CDD" id="cd00082">
    <property type="entry name" value="HisKA"/>
    <property type="match status" value="1"/>
</dbReference>
<dbReference type="SMART" id="SM00388">
    <property type="entry name" value="HisKA"/>
    <property type="match status" value="1"/>
</dbReference>
<dbReference type="Gene3D" id="3.30.565.10">
    <property type="entry name" value="Histidine kinase-like ATPase, C-terminal domain"/>
    <property type="match status" value="1"/>
</dbReference>
<dbReference type="InterPro" id="IPR004358">
    <property type="entry name" value="Sig_transdc_His_kin-like_C"/>
</dbReference>
<dbReference type="SMART" id="SM00091">
    <property type="entry name" value="PAS"/>
    <property type="match status" value="1"/>
</dbReference>
<sequence>MTDSPPFDLDTQPMRRRTRARAGFAVAALVCCVALVIGMAFLLLKEIDQLNEADSDNLQWGLSQADVEFLRFHLALEQARADHALLDDMRQRFDIFYSRMATLSRGDVYVGMRTAPGFEQTQSLIMDFLNETVPLIDGPDPDLIKALPHLAEEADKVGETVRAMSLSGLIAFAEISDDKREGLVHTLFGGAAVLAMVFAGLVLLSYALYHLFQLAEQRARDLREAGERTRTIVATSPDAIVVIDDAGTIREFNPAAQAIFGYSRNEARYRNAISLMFPREDAAKLRAGKLHFFEDASYSEDYEQRFEITAIDRNWRRFPAEFSVARAEAGPLLIVYVRDISRRKSSENALKDARDKALAGERAKAEFLAVMSHEMRTPLNGMLGSMQLMHDQQLNDKQNALLERMEYSGNQLLNLVNDVLELSKFEAGKVTAEHRPLSVAELLEGVVETTSPLAAANGNVLRWSWLGSPQDHVIGDQRRIRQILLNLVGNAVKFTRDGHVDIEVEKLGDGKGLEFRVIDSGIGISAEDQERIFQDFETLDSSYARQAGGTGLGLGISRRLTQMMGGEIGVESEPGEGSLFWLRLPLVFAAGAVNRPDAAALPLPVKMRPLNLLLVEDNEINRFVAREMLEKEGHTVSEAVNGAAGVELAEAEDFDVILMDISMPVMDGPEATRRIRASSGASARRPIIAVTAHALPEEIARFREAGMDRAISKPIDRKALLAALAEVTGQAAPTPEAPVLVPEPGTGPAGRAQLLDEERLGILWSGLPPVERGKLMQRFLAEMDSVIPSIAQSDPDAEDGPAGPPAHDLLIARVHQCAGNCGTFGLMGLREALAQIETAGKRGDPINRVELVALITLWQRSRQALTTWLAAQQADTEDTGIPTS</sequence>
<dbReference type="InterPro" id="IPR035965">
    <property type="entry name" value="PAS-like_dom_sf"/>
</dbReference>
<evidence type="ECO:0000313" key="12">
    <source>
        <dbReference type="EMBL" id="MXN19227.1"/>
    </source>
</evidence>
<keyword evidence="13" id="KW-1185">Reference proteome</keyword>
<dbReference type="EMBL" id="WUMU01000017">
    <property type="protein sequence ID" value="MXN19227.1"/>
    <property type="molecule type" value="Genomic_DNA"/>
</dbReference>
<evidence type="ECO:0000256" key="1">
    <source>
        <dbReference type="ARBA" id="ARBA00000085"/>
    </source>
</evidence>
<evidence type="ECO:0000256" key="6">
    <source>
        <dbReference type="ARBA" id="ARBA00023012"/>
    </source>
</evidence>
<dbReference type="InterPro" id="IPR000014">
    <property type="entry name" value="PAS"/>
</dbReference>
<feature type="domain" description="Histidine kinase" evidence="9">
    <location>
        <begin position="370"/>
        <end position="588"/>
    </location>
</feature>
<keyword evidence="8" id="KW-1133">Transmembrane helix</keyword>
<dbReference type="SUPFAM" id="SSF47384">
    <property type="entry name" value="Homodimeric domain of signal transducing histidine kinase"/>
    <property type="match status" value="1"/>
</dbReference>
<dbReference type="Pfam" id="PF00072">
    <property type="entry name" value="Response_reg"/>
    <property type="match status" value="1"/>
</dbReference>
<dbReference type="PANTHER" id="PTHR43047">
    <property type="entry name" value="TWO-COMPONENT HISTIDINE PROTEIN KINASE"/>
    <property type="match status" value="1"/>
</dbReference>
<dbReference type="CDD" id="cd16922">
    <property type="entry name" value="HATPase_EvgS-ArcB-TorS-like"/>
    <property type="match status" value="1"/>
</dbReference>
<dbReference type="FunFam" id="3.30.565.10:FF:000010">
    <property type="entry name" value="Sensor histidine kinase RcsC"/>
    <property type="match status" value="1"/>
</dbReference>
<evidence type="ECO:0000256" key="8">
    <source>
        <dbReference type="SAM" id="Phobius"/>
    </source>
</evidence>
<keyword evidence="8" id="KW-0812">Transmembrane</keyword>
<feature type="domain" description="PAS" evidence="11">
    <location>
        <begin position="225"/>
        <end position="286"/>
    </location>
</feature>
<dbReference type="PROSITE" id="PS50109">
    <property type="entry name" value="HIS_KIN"/>
    <property type="match status" value="1"/>
</dbReference>
<dbReference type="InterPro" id="IPR003661">
    <property type="entry name" value="HisK_dim/P_dom"/>
</dbReference>
<evidence type="ECO:0000256" key="3">
    <source>
        <dbReference type="ARBA" id="ARBA00022553"/>
    </source>
</evidence>
<evidence type="ECO:0000256" key="2">
    <source>
        <dbReference type="ARBA" id="ARBA00012438"/>
    </source>
</evidence>
<dbReference type="InterPro" id="IPR036641">
    <property type="entry name" value="HPT_dom_sf"/>
</dbReference>
<evidence type="ECO:0000256" key="7">
    <source>
        <dbReference type="PROSITE-ProRule" id="PRU00169"/>
    </source>
</evidence>
<comment type="catalytic activity">
    <reaction evidence="1">
        <text>ATP + protein L-histidine = ADP + protein N-phospho-L-histidine.</text>
        <dbReference type="EC" id="2.7.13.3"/>
    </reaction>
</comment>
<evidence type="ECO:0000259" key="10">
    <source>
        <dbReference type="PROSITE" id="PS50110"/>
    </source>
</evidence>
<dbReference type="Pfam" id="PF02518">
    <property type="entry name" value="HATPase_c"/>
    <property type="match status" value="1"/>
</dbReference>
<dbReference type="Pfam" id="PF00989">
    <property type="entry name" value="PAS"/>
    <property type="match status" value="1"/>
</dbReference>
<dbReference type="SUPFAM" id="SSF47226">
    <property type="entry name" value="Histidine-containing phosphotransfer domain, HPT domain"/>
    <property type="match status" value="1"/>
</dbReference>
<dbReference type="Gene3D" id="1.20.120.160">
    <property type="entry name" value="HPT domain"/>
    <property type="match status" value="1"/>
</dbReference>
<dbReference type="Pfam" id="PF00512">
    <property type="entry name" value="HisKA"/>
    <property type="match status" value="1"/>
</dbReference>
<evidence type="ECO:0000259" key="9">
    <source>
        <dbReference type="PROSITE" id="PS50109"/>
    </source>
</evidence>
<dbReference type="CDD" id="cd00130">
    <property type="entry name" value="PAS"/>
    <property type="match status" value="1"/>
</dbReference>
<evidence type="ECO:0000256" key="5">
    <source>
        <dbReference type="ARBA" id="ARBA00022777"/>
    </source>
</evidence>
<dbReference type="InterPro" id="IPR036890">
    <property type="entry name" value="HATPase_C_sf"/>
</dbReference>
<dbReference type="SMART" id="SM00448">
    <property type="entry name" value="REC"/>
    <property type="match status" value="1"/>
</dbReference>
<dbReference type="SUPFAM" id="SSF55874">
    <property type="entry name" value="ATPase domain of HSP90 chaperone/DNA topoisomerase II/histidine kinase"/>
    <property type="match status" value="1"/>
</dbReference>
<dbReference type="InterPro" id="IPR001789">
    <property type="entry name" value="Sig_transdc_resp-reg_receiver"/>
</dbReference>
<keyword evidence="5" id="KW-0418">Kinase</keyword>
<evidence type="ECO:0000256" key="4">
    <source>
        <dbReference type="ARBA" id="ARBA00022679"/>
    </source>
</evidence>
<protein>
    <recommendedName>
        <fullName evidence="2">histidine kinase</fullName>
        <ecNumber evidence="2">2.7.13.3</ecNumber>
    </recommendedName>
</protein>
<accession>A0A6L7G6Q8</accession>
<dbReference type="GO" id="GO:0006355">
    <property type="term" value="P:regulation of DNA-templated transcription"/>
    <property type="evidence" value="ECO:0007669"/>
    <property type="project" value="InterPro"/>
</dbReference>
<dbReference type="Gene3D" id="3.40.50.2300">
    <property type="match status" value="1"/>
</dbReference>
<keyword evidence="8" id="KW-0472">Membrane</keyword>
<dbReference type="PRINTS" id="PR00344">
    <property type="entry name" value="BCTRLSENSOR"/>
</dbReference>
<dbReference type="InterPro" id="IPR011006">
    <property type="entry name" value="CheY-like_superfamily"/>
</dbReference>
<gene>
    <name evidence="12" type="ORF">GR170_15400</name>
</gene>
<feature type="domain" description="Response regulatory" evidence="10">
    <location>
        <begin position="611"/>
        <end position="728"/>
    </location>
</feature>
<dbReference type="PROSITE" id="PS50110">
    <property type="entry name" value="RESPONSE_REGULATORY"/>
    <property type="match status" value="1"/>
</dbReference>
<feature type="transmembrane region" description="Helical" evidence="8">
    <location>
        <begin position="187"/>
        <end position="209"/>
    </location>
</feature>
<dbReference type="InterPro" id="IPR005467">
    <property type="entry name" value="His_kinase_dom"/>
</dbReference>
<keyword evidence="3 7" id="KW-0597">Phosphoprotein</keyword>
<dbReference type="SUPFAM" id="SSF55785">
    <property type="entry name" value="PYP-like sensor domain (PAS domain)"/>
    <property type="match status" value="1"/>
</dbReference>
<dbReference type="GO" id="GO:0000155">
    <property type="term" value="F:phosphorelay sensor kinase activity"/>
    <property type="evidence" value="ECO:0007669"/>
    <property type="project" value="InterPro"/>
</dbReference>
<feature type="modified residue" description="4-aspartylphosphate" evidence="7">
    <location>
        <position position="660"/>
    </location>
</feature>
<dbReference type="PROSITE" id="PS50112">
    <property type="entry name" value="PAS"/>
    <property type="match status" value="1"/>
</dbReference>
<dbReference type="EC" id="2.7.13.3" evidence="2"/>
<comment type="caution">
    <text evidence="12">The sequence shown here is derived from an EMBL/GenBank/DDBJ whole genome shotgun (WGS) entry which is preliminary data.</text>
</comment>
<dbReference type="InterPro" id="IPR003594">
    <property type="entry name" value="HATPase_dom"/>
</dbReference>
<dbReference type="NCBIfam" id="TIGR00229">
    <property type="entry name" value="sensory_box"/>
    <property type="match status" value="1"/>
</dbReference>
<dbReference type="InterPro" id="IPR013767">
    <property type="entry name" value="PAS_fold"/>
</dbReference>
<reference evidence="12 13" key="1">
    <citation type="submission" date="2019-12" db="EMBL/GenBank/DDBJ databases">
        <authorList>
            <person name="Li M."/>
        </authorList>
    </citation>
    <scope>NUCLEOTIDE SEQUENCE [LARGE SCALE GENOMIC DNA]</scope>
    <source>
        <strain evidence="12 13">GBMRC 2024</strain>
    </source>
</reference>
<dbReference type="SMART" id="SM00387">
    <property type="entry name" value="HATPase_c"/>
    <property type="match status" value="1"/>
</dbReference>
<dbReference type="AlphaFoldDB" id="A0A6L7G6Q8"/>
<name>A0A6L7G6Q8_9RHOB</name>
<keyword evidence="4" id="KW-0808">Transferase</keyword>
<dbReference type="Gene3D" id="3.30.450.20">
    <property type="entry name" value="PAS domain"/>
    <property type="match status" value="1"/>
</dbReference>
<evidence type="ECO:0000313" key="13">
    <source>
        <dbReference type="Proteomes" id="UP000477911"/>
    </source>
</evidence>
<dbReference type="PANTHER" id="PTHR43047:SF78">
    <property type="entry name" value="SENSORY_REGULATORY PROTEIN RPFC"/>
    <property type="match status" value="1"/>
</dbReference>